<dbReference type="STRING" id="76595.SAMN05660313_02816"/>
<accession>A0A1K1QNJ5</accession>
<sequence length="235" mass="27642">MRNLTVFELDSLIYESEYELTIREKDSVITYSYRNKTDPNKNKGFRYLKNSDLLFAGPSEFYQIDSDKFPVIFGFELYHSDPTIMDAMGPVIFNKEYGVLGFDNGMLTQYYFTNGKTDDIELPILYKGESAESNLEGIWESKNSTSYSKIHFYKNNVWKRTFINYEKDTITEKGKFTMAKDSAIFFRYFGSQHWPSMDTINDYKTSIGSFVLFLNSKNELIDNQEDYKKIYIKTE</sequence>
<gene>
    <name evidence="1" type="ORF">SAMN05660313_02816</name>
</gene>
<reference evidence="2" key="1">
    <citation type="submission" date="2016-11" db="EMBL/GenBank/DDBJ databases">
        <authorList>
            <person name="Varghese N."/>
            <person name="Submissions S."/>
        </authorList>
    </citation>
    <scope>NUCLEOTIDE SEQUENCE [LARGE SCALE GENOMIC DNA]</scope>
    <source>
        <strain evidence="2">DSM 24786</strain>
    </source>
</reference>
<evidence type="ECO:0000313" key="1">
    <source>
        <dbReference type="EMBL" id="SFW61268.1"/>
    </source>
</evidence>
<protein>
    <submittedName>
        <fullName evidence="1">Uncharacterized protein</fullName>
    </submittedName>
</protein>
<dbReference type="Proteomes" id="UP000183257">
    <property type="component" value="Unassembled WGS sequence"/>
</dbReference>
<proteinExistence type="predicted"/>
<dbReference type="AlphaFoldDB" id="A0A1K1QNJ5"/>
<organism evidence="1 2">
    <name type="scientific">Cellulophaga fucicola</name>
    <dbReference type="NCBI Taxonomy" id="76595"/>
    <lineage>
        <taxon>Bacteria</taxon>
        <taxon>Pseudomonadati</taxon>
        <taxon>Bacteroidota</taxon>
        <taxon>Flavobacteriia</taxon>
        <taxon>Flavobacteriales</taxon>
        <taxon>Flavobacteriaceae</taxon>
        <taxon>Cellulophaga</taxon>
    </lineage>
</organism>
<dbReference type="EMBL" id="FPIY01000004">
    <property type="protein sequence ID" value="SFW61268.1"/>
    <property type="molecule type" value="Genomic_DNA"/>
</dbReference>
<evidence type="ECO:0000313" key="2">
    <source>
        <dbReference type="Proteomes" id="UP000183257"/>
    </source>
</evidence>
<name>A0A1K1QNJ5_9FLAO</name>
<keyword evidence="2" id="KW-1185">Reference proteome</keyword>